<dbReference type="EMBL" id="JAWZYT010001222">
    <property type="protein sequence ID" value="KAK4314441.1"/>
    <property type="molecule type" value="Genomic_DNA"/>
</dbReference>
<name>A0AAE1PUN8_9EUCA</name>
<proteinExistence type="predicted"/>
<evidence type="ECO:0000313" key="3">
    <source>
        <dbReference type="Proteomes" id="UP001292094"/>
    </source>
</evidence>
<evidence type="ECO:0000313" key="2">
    <source>
        <dbReference type="EMBL" id="KAK4314441.1"/>
    </source>
</evidence>
<organism evidence="2 3">
    <name type="scientific">Petrolisthes manimaculis</name>
    <dbReference type="NCBI Taxonomy" id="1843537"/>
    <lineage>
        <taxon>Eukaryota</taxon>
        <taxon>Metazoa</taxon>
        <taxon>Ecdysozoa</taxon>
        <taxon>Arthropoda</taxon>
        <taxon>Crustacea</taxon>
        <taxon>Multicrustacea</taxon>
        <taxon>Malacostraca</taxon>
        <taxon>Eumalacostraca</taxon>
        <taxon>Eucarida</taxon>
        <taxon>Decapoda</taxon>
        <taxon>Pleocyemata</taxon>
        <taxon>Anomura</taxon>
        <taxon>Galatheoidea</taxon>
        <taxon>Porcellanidae</taxon>
        <taxon>Petrolisthes</taxon>
    </lineage>
</organism>
<sequence>MEDTRTYFLFPDVLCLLTWVVDCYRLPLDNLNLRPVIGVLAQHPPDNRLVDLEDHNFTSYIAALYVKHLESVRARVVPILRVYTRKQSVEGEYTRKQSVEGEYTRKQSVEGEYTRKQSVEGEYTRKQSVEGEYTRKQSVEGEYTRKQSVEGEYSRKQSVGECIQGSRV</sequence>
<keyword evidence="3" id="KW-1185">Reference proteome</keyword>
<dbReference type="Gene3D" id="3.40.50.880">
    <property type="match status" value="1"/>
</dbReference>
<dbReference type="Proteomes" id="UP001292094">
    <property type="component" value="Unassembled WGS sequence"/>
</dbReference>
<protein>
    <submittedName>
        <fullName evidence="2">Uncharacterized protein</fullName>
    </submittedName>
</protein>
<accession>A0AAE1PUN8</accession>
<reference evidence="2" key="1">
    <citation type="submission" date="2023-11" db="EMBL/GenBank/DDBJ databases">
        <title>Genome assemblies of two species of porcelain crab, Petrolisthes cinctipes and Petrolisthes manimaculis (Anomura: Porcellanidae).</title>
        <authorList>
            <person name="Angst P."/>
        </authorList>
    </citation>
    <scope>NUCLEOTIDE SEQUENCE</scope>
    <source>
        <strain evidence="2">PB745_02</strain>
        <tissue evidence="2">Gill</tissue>
    </source>
</reference>
<gene>
    <name evidence="2" type="ORF">Pmani_014277</name>
</gene>
<dbReference type="AlphaFoldDB" id="A0AAE1PUN8"/>
<comment type="caution">
    <text evidence="2">The sequence shown here is derived from an EMBL/GenBank/DDBJ whole genome shotgun (WGS) entry which is preliminary data.</text>
</comment>
<feature type="region of interest" description="Disordered" evidence="1">
    <location>
        <begin position="114"/>
        <end position="135"/>
    </location>
</feature>
<dbReference type="InterPro" id="IPR029062">
    <property type="entry name" value="Class_I_gatase-like"/>
</dbReference>
<evidence type="ECO:0000256" key="1">
    <source>
        <dbReference type="SAM" id="MobiDB-lite"/>
    </source>
</evidence>